<evidence type="ECO:0000256" key="1">
    <source>
        <dbReference type="SAM" id="Phobius"/>
    </source>
</evidence>
<dbReference type="RefSeq" id="WP_153533247.1">
    <property type="nucleotide sequence ID" value="NZ_WEGH01000002.1"/>
</dbReference>
<accession>A0A7K0BW56</accession>
<keyword evidence="1" id="KW-0812">Transmembrane</keyword>
<protein>
    <submittedName>
        <fullName evidence="2">Uncharacterized protein</fullName>
    </submittedName>
</protein>
<name>A0A7K0BW56_9ACTN</name>
<evidence type="ECO:0000313" key="3">
    <source>
        <dbReference type="Proteomes" id="UP000487268"/>
    </source>
</evidence>
<evidence type="ECO:0000313" key="2">
    <source>
        <dbReference type="EMBL" id="MQY05132.1"/>
    </source>
</evidence>
<comment type="caution">
    <text evidence="2">The sequence shown here is derived from an EMBL/GenBank/DDBJ whole genome shotgun (WGS) entry which is preliminary data.</text>
</comment>
<organism evidence="2 3">
    <name type="scientific">Actinomadura macrotermitis</name>
    <dbReference type="NCBI Taxonomy" id="2585200"/>
    <lineage>
        <taxon>Bacteria</taxon>
        <taxon>Bacillati</taxon>
        <taxon>Actinomycetota</taxon>
        <taxon>Actinomycetes</taxon>
        <taxon>Streptosporangiales</taxon>
        <taxon>Thermomonosporaceae</taxon>
        <taxon>Actinomadura</taxon>
    </lineage>
</organism>
<proteinExistence type="predicted"/>
<keyword evidence="1" id="KW-0472">Membrane</keyword>
<keyword evidence="3" id="KW-1185">Reference proteome</keyword>
<dbReference type="Proteomes" id="UP000487268">
    <property type="component" value="Unassembled WGS sequence"/>
</dbReference>
<gene>
    <name evidence="2" type="ORF">ACRB68_32000</name>
</gene>
<keyword evidence="1" id="KW-1133">Transmembrane helix</keyword>
<reference evidence="2 3" key="1">
    <citation type="submission" date="2019-10" db="EMBL/GenBank/DDBJ databases">
        <title>Actinomadura rubteroloni sp. nov. and Actinomadura macrotermitis sp. nov., isolated from the gut of fungus growing-termite Macrotermes natalensis.</title>
        <authorList>
            <person name="Benndorf R."/>
            <person name="Martin K."/>
            <person name="Kuefner M."/>
            <person name="De Beer W."/>
            <person name="Kaster A.-K."/>
            <person name="Vollmers J."/>
            <person name="Poulsen M."/>
            <person name="Beemelmanns C."/>
        </authorList>
    </citation>
    <scope>NUCLEOTIDE SEQUENCE [LARGE SCALE GENOMIC DNA]</scope>
    <source>
        <strain evidence="2 3">RB68</strain>
    </source>
</reference>
<sequence length="67" mass="7167">MGGQDDFGLWERELRPEEEEDEGRPVLVAAALTAAGFTALMLVGDVRIGLAGLAAAVLILVLWRIGF</sequence>
<dbReference type="EMBL" id="WEGH01000002">
    <property type="protein sequence ID" value="MQY05132.1"/>
    <property type="molecule type" value="Genomic_DNA"/>
</dbReference>
<dbReference type="AlphaFoldDB" id="A0A7K0BW56"/>
<feature type="transmembrane region" description="Helical" evidence="1">
    <location>
        <begin position="48"/>
        <end position="66"/>
    </location>
</feature>